<dbReference type="RefSeq" id="WP_229933675.1">
    <property type="nucleotide sequence ID" value="NZ_CAJHOF010000033.1"/>
</dbReference>
<evidence type="ECO:0000313" key="1">
    <source>
        <dbReference type="EMBL" id="CAD7289821.1"/>
    </source>
</evidence>
<comment type="caution">
    <text evidence="1">The sequence shown here is derived from an EMBL/GenBank/DDBJ whole genome shotgun (WGS) entry which is preliminary data.</text>
</comment>
<evidence type="ECO:0000313" key="2">
    <source>
        <dbReference type="Proteomes" id="UP000789803"/>
    </source>
</evidence>
<gene>
    <name evidence="1" type="ORF">LMG7974_01904</name>
</gene>
<sequence length="251" mass="29430">MWLRKIVLFTSFILFGGCAIKDNKTDEQTLGMTQRISTNNGLISIMAPLHKNIGPFYTVYRNSEGMGIFWGIQNMMVCKLLISTEAVAIHTFDSAKYLNAKNLKFFEEEIKTKESFYNESFGLTYKKGFLDYIDGVKCRTFIEKTLSQVYPHTINGEKTYTQYYETYCSFHEATNREKPTNMIRMRYEYSFNKNSKAFTDTNKTKQEVLNDIENTFRQDMQAIFSTIKLGMDREKMKKEGLLFDKPYKVQF</sequence>
<accession>A0ABM8Q9Z9</accession>
<keyword evidence="2" id="KW-1185">Reference proteome</keyword>
<protein>
    <recommendedName>
        <fullName evidence="3">Lipoprotein</fullName>
    </recommendedName>
</protein>
<name>A0ABM8Q9Z9_9BACT</name>
<dbReference type="EMBL" id="CAJHOF010000033">
    <property type="protein sequence ID" value="CAD7289821.1"/>
    <property type="molecule type" value="Genomic_DNA"/>
</dbReference>
<proteinExistence type="predicted"/>
<evidence type="ECO:0008006" key="3">
    <source>
        <dbReference type="Google" id="ProtNLM"/>
    </source>
</evidence>
<reference evidence="1 2" key="1">
    <citation type="submission" date="2020-11" db="EMBL/GenBank/DDBJ databases">
        <authorList>
            <person name="Peeters C."/>
        </authorList>
    </citation>
    <scope>NUCLEOTIDE SEQUENCE [LARGE SCALE GENOMIC DNA]</scope>
    <source>
        <strain evidence="1 2">LMG 7974</strain>
    </source>
</reference>
<organism evidence="1 2">
    <name type="scientific">Campylobacter majalis</name>
    <dbReference type="NCBI Taxonomy" id="2790656"/>
    <lineage>
        <taxon>Bacteria</taxon>
        <taxon>Pseudomonadati</taxon>
        <taxon>Campylobacterota</taxon>
        <taxon>Epsilonproteobacteria</taxon>
        <taxon>Campylobacterales</taxon>
        <taxon>Campylobacteraceae</taxon>
        <taxon>Campylobacter</taxon>
    </lineage>
</organism>
<dbReference type="PROSITE" id="PS51257">
    <property type="entry name" value="PROKAR_LIPOPROTEIN"/>
    <property type="match status" value="1"/>
</dbReference>
<dbReference type="Proteomes" id="UP000789803">
    <property type="component" value="Unassembled WGS sequence"/>
</dbReference>